<reference evidence="2" key="1">
    <citation type="submission" date="2021-01" db="EMBL/GenBank/DDBJ databases">
        <title>Modified the classification status of verrucomicrobia.</title>
        <authorList>
            <person name="Feng X."/>
        </authorList>
    </citation>
    <scope>NUCLEOTIDE SEQUENCE</scope>
    <source>
        <strain evidence="2">JCM 18052</strain>
    </source>
</reference>
<evidence type="ECO:0000256" key="1">
    <source>
        <dbReference type="SAM" id="Phobius"/>
    </source>
</evidence>
<evidence type="ECO:0000313" key="3">
    <source>
        <dbReference type="Proteomes" id="UP000600139"/>
    </source>
</evidence>
<comment type="caution">
    <text evidence="2">The sequence shown here is derived from an EMBL/GenBank/DDBJ whole genome shotgun (WGS) entry which is preliminary data.</text>
</comment>
<feature type="transmembrane region" description="Helical" evidence="1">
    <location>
        <begin position="99"/>
        <end position="124"/>
    </location>
</feature>
<protein>
    <submittedName>
        <fullName evidence="2">TerC family protein</fullName>
    </submittedName>
</protein>
<feature type="transmembrane region" description="Helical" evidence="1">
    <location>
        <begin position="56"/>
        <end position="79"/>
    </location>
</feature>
<evidence type="ECO:0000313" key="2">
    <source>
        <dbReference type="EMBL" id="MBK1814149.1"/>
    </source>
</evidence>
<dbReference type="InterPro" id="IPR005496">
    <property type="entry name" value="Integral_membrane_TerC"/>
</dbReference>
<dbReference type="GO" id="GO:0005886">
    <property type="term" value="C:plasma membrane"/>
    <property type="evidence" value="ECO:0007669"/>
    <property type="project" value="TreeGrafter"/>
</dbReference>
<dbReference type="PANTHER" id="PTHR30060">
    <property type="entry name" value="INNER MEMBRANE PROTEIN"/>
    <property type="match status" value="1"/>
</dbReference>
<gene>
    <name evidence="2" type="ORF">JIN84_00815</name>
</gene>
<keyword evidence="1" id="KW-1133">Transmembrane helix</keyword>
<sequence length="271" mass="29382">MILASLLEFNWLHDPQAWGALLTLSLLEIVLGIDNIVFISILVDRLPEEQRAKGRLIGLSLAMGARMLLLLSISWIMSLKNALFSIPVHPALWDMMPTAQAHGGMLGISMKDLILLGGGFFLIWKSTKEIHEKLEGDEESHAAGRTKASFGAVLVQIAMIDIIFSLDSVITAVGMVNDPSRVSLMMVAVVISIGVMMLASGAISAFVSRHPSVKMLALSFLILIGTALMAEGLHFHIPKGYIYFSMAFSLAVELLNLKLRGKTPPPPAAQI</sequence>
<dbReference type="Pfam" id="PF03741">
    <property type="entry name" value="TerC"/>
    <property type="match status" value="1"/>
</dbReference>
<feature type="transmembrane region" description="Helical" evidence="1">
    <location>
        <begin position="182"/>
        <end position="203"/>
    </location>
</feature>
<dbReference type="Proteomes" id="UP000600139">
    <property type="component" value="Unassembled WGS sequence"/>
</dbReference>
<keyword evidence="1" id="KW-0472">Membrane</keyword>
<feature type="transmembrane region" description="Helical" evidence="1">
    <location>
        <begin position="20"/>
        <end position="44"/>
    </location>
</feature>
<name>A0A934VAA1_9BACT</name>
<dbReference type="AlphaFoldDB" id="A0A934VAA1"/>
<accession>A0A934VAA1</accession>
<organism evidence="2 3">
    <name type="scientific">Luteolibacter yonseiensis</name>
    <dbReference type="NCBI Taxonomy" id="1144680"/>
    <lineage>
        <taxon>Bacteria</taxon>
        <taxon>Pseudomonadati</taxon>
        <taxon>Verrucomicrobiota</taxon>
        <taxon>Verrucomicrobiia</taxon>
        <taxon>Verrucomicrobiales</taxon>
        <taxon>Verrucomicrobiaceae</taxon>
        <taxon>Luteolibacter</taxon>
    </lineage>
</organism>
<dbReference type="RefSeq" id="WP_200349110.1">
    <property type="nucleotide sequence ID" value="NZ_BAABHZ010000005.1"/>
</dbReference>
<keyword evidence="1" id="KW-0812">Transmembrane</keyword>
<keyword evidence="3" id="KW-1185">Reference proteome</keyword>
<feature type="transmembrane region" description="Helical" evidence="1">
    <location>
        <begin position="150"/>
        <end position="176"/>
    </location>
</feature>
<dbReference type="PANTHER" id="PTHR30060:SF0">
    <property type="entry name" value="COILED-COIL PROTEIN (DUF2040)-RELATED"/>
    <property type="match status" value="1"/>
</dbReference>
<feature type="transmembrane region" description="Helical" evidence="1">
    <location>
        <begin position="215"/>
        <end position="235"/>
    </location>
</feature>
<dbReference type="EMBL" id="JAENIK010000001">
    <property type="protein sequence ID" value="MBK1814149.1"/>
    <property type="molecule type" value="Genomic_DNA"/>
</dbReference>
<proteinExistence type="predicted"/>